<dbReference type="InterPro" id="IPR003337">
    <property type="entry name" value="Trehalose_PPase"/>
</dbReference>
<dbReference type="PANTHER" id="PTHR10788:SF106">
    <property type="entry name" value="BCDNA.GH08860"/>
    <property type="match status" value="1"/>
</dbReference>
<dbReference type="NCBIfam" id="TIGR00685">
    <property type="entry name" value="T6PP"/>
    <property type="match status" value="1"/>
</dbReference>
<evidence type="ECO:0000256" key="2">
    <source>
        <dbReference type="SAM" id="MobiDB-lite"/>
    </source>
</evidence>
<feature type="non-terminal residue" evidence="3">
    <location>
        <position position="1"/>
    </location>
</feature>
<name>A0A2P4X3L8_9STRA</name>
<evidence type="ECO:0000313" key="4">
    <source>
        <dbReference type="Proteomes" id="UP000237271"/>
    </source>
</evidence>
<dbReference type="GO" id="GO:0005992">
    <property type="term" value="P:trehalose biosynthetic process"/>
    <property type="evidence" value="ECO:0007669"/>
    <property type="project" value="InterPro"/>
</dbReference>
<protein>
    <submittedName>
        <fullName evidence="3">Trehalose-phosphatase</fullName>
    </submittedName>
</protein>
<organism evidence="3 4">
    <name type="scientific">Phytophthora palmivora</name>
    <dbReference type="NCBI Taxonomy" id="4796"/>
    <lineage>
        <taxon>Eukaryota</taxon>
        <taxon>Sar</taxon>
        <taxon>Stramenopiles</taxon>
        <taxon>Oomycota</taxon>
        <taxon>Peronosporomycetes</taxon>
        <taxon>Peronosporales</taxon>
        <taxon>Peronosporaceae</taxon>
        <taxon>Phytophthora</taxon>
    </lineage>
</organism>
<feature type="region of interest" description="Disordered" evidence="2">
    <location>
        <begin position="334"/>
        <end position="380"/>
    </location>
</feature>
<gene>
    <name evidence="3" type="ORF">PHPALM_31035</name>
</gene>
<dbReference type="OrthoDB" id="755951at2759"/>
<feature type="compositionally biased region" description="Polar residues" evidence="2">
    <location>
        <begin position="536"/>
        <end position="549"/>
    </location>
</feature>
<dbReference type="AlphaFoldDB" id="A0A2P4X3L8"/>
<dbReference type="PANTHER" id="PTHR10788">
    <property type="entry name" value="TREHALOSE-6-PHOSPHATE SYNTHASE"/>
    <property type="match status" value="1"/>
</dbReference>
<dbReference type="GO" id="GO:0004805">
    <property type="term" value="F:trehalose-phosphatase activity"/>
    <property type="evidence" value="ECO:0007669"/>
    <property type="project" value="TreeGrafter"/>
</dbReference>
<dbReference type="InterPro" id="IPR023214">
    <property type="entry name" value="HAD_sf"/>
</dbReference>
<sequence length="612" mass="68167">RELSRRDMTSAYSRTSRRLIFINYEGVLAAEASIPELAYPPQELIWQLSMLTKDPRNTVVLVSARSTSVCEQWFAGLSGNLVLAAEYGVYVKWVGENEYWHCMVPNMDMSWWEHVVPLLEYYTERTPGAYIERKESSVAWHYRDCDLDHGLWQASELLVSLREITRSLPVSVCPGNRYLEVRPQKASKATLFERVWEFMNWSSLFPDEDPVTTEYFGEAVHLLSSPMMKPRGFHNDPIDESDFPTLSLDGSAFRDAGSDFVHAGQTDSVRFSMDSDNLALGQLDGVDEKQPVDFVLVIASGDDRTDEDLFAVLVPPPIDLEAYCQQLEKDEFEDMPDRQQQQEGNLSTPDTEETSSSFTKRRNPIQDTTDSENGIGSSSFGDISDELSYNTFRRLMGRDGNSSSLAAGPGERGGLSSATSLARLPSLPSDTNFLVLGEKIAKLTPLAKSSISEGAANMFPVAMLNRSSIARRDEKSKFTPRRDFPPTAALFKAMKAKFGDNFGIHRLPETAAACWALVCPPTERAKLENGVGAPNNGESPASQTTSVSTDDAEDGRYRFPVNTFVCTLGRKLSQAPYFIKNSGDLFQLLQEMGMSSHIRKQRMLSMGSVGDI</sequence>
<dbReference type="Gene3D" id="3.40.50.1000">
    <property type="entry name" value="HAD superfamily/HAD-like"/>
    <property type="match status" value="1"/>
</dbReference>
<proteinExistence type="inferred from homology"/>
<reference evidence="3 4" key="1">
    <citation type="journal article" date="2017" name="Genome Biol. Evol.">
        <title>Phytophthora megakarya and P. palmivora, closely related causal agents of cacao black pod rot, underwent increases in genome sizes and gene numbers by different mechanisms.</title>
        <authorList>
            <person name="Ali S.S."/>
            <person name="Shao J."/>
            <person name="Lary D.J."/>
            <person name="Kronmiller B."/>
            <person name="Shen D."/>
            <person name="Strem M.D."/>
            <person name="Amoako-Attah I."/>
            <person name="Akrofi A.Y."/>
            <person name="Begoude B.A."/>
            <person name="Ten Hoopen G.M."/>
            <person name="Coulibaly K."/>
            <person name="Kebe B.I."/>
            <person name="Melnick R.L."/>
            <person name="Guiltinan M.J."/>
            <person name="Tyler B.M."/>
            <person name="Meinhardt L.W."/>
            <person name="Bailey B.A."/>
        </authorList>
    </citation>
    <scope>NUCLEOTIDE SEQUENCE [LARGE SCALE GENOMIC DNA]</scope>
    <source>
        <strain evidence="4">sbr112.9</strain>
    </source>
</reference>
<evidence type="ECO:0000313" key="3">
    <source>
        <dbReference type="EMBL" id="POM60141.1"/>
    </source>
</evidence>
<dbReference type="EMBL" id="NCKW01016930">
    <property type="protein sequence ID" value="POM60141.1"/>
    <property type="molecule type" value="Genomic_DNA"/>
</dbReference>
<evidence type="ECO:0000256" key="1">
    <source>
        <dbReference type="ARBA" id="ARBA00005409"/>
    </source>
</evidence>
<dbReference type="Proteomes" id="UP000237271">
    <property type="component" value="Unassembled WGS sequence"/>
</dbReference>
<keyword evidence="4" id="KW-1185">Reference proteome</keyword>
<dbReference type="InterPro" id="IPR036412">
    <property type="entry name" value="HAD-like_sf"/>
</dbReference>
<feature type="region of interest" description="Disordered" evidence="2">
    <location>
        <begin position="528"/>
        <end position="554"/>
    </location>
</feature>
<accession>A0A2P4X3L8</accession>
<dbReference type="GO" id="GO:0005829">
    <property type="term" value="C:cytosol"/>
    <property type="evidence" value="ECO:0007669"/>
    <property type="project" value="TreeGrafter"/>
</dbReference>
<comment type="similarity">
    <text evidence="1">In the N-terminal section; belongs to the glycosyltransferase 20 family.</text>
</comment>
<dbReference type="Pfam" id="PF02358">
    <property type="entry name" value="Trehalose_PPase"/>
    <property type="match status" value="1"/>
</dbReference>
<dbReference type="GO" id="GO:0003825">
    <property type="term" value="F:alpha,alpha-trehalose-phosphate synthase (UDP-forming) activity"/>
    <property type="evidence" value="ECO:0007669"/>
    <property type="project" value="TreeGrafter"/>
</dbReference>
<dbReference type="SUPFAM" id="SSF56784">
    <property type="entry name" value="HAD-like"/>
    <property type="match status" value="1"/>
</dbReference>
<feature type="compositionally biased region" description="Polar residues" evidence="2">
    <location>
        <begin position="338"/>
        <end position="358"/>
    </location>
</feature>
<dbReference type="InterPro" id="IPR001830">
    <property type="entry name" value="Glyco_trans_20"/>
</dbReference>
<comment type="caution">
    <text evidence="3">The sequence shown here is derived from an EMBL/GenBank/DDBJ whole genome shotgun (WGS) entry which is preliminary data.</text>
</comment>